<name>A7E5C8_SCLS1</name>
<gene>
    <name evidence="1" type="ORF">SS1G_00503</name>
</gene>
<accession>A7E5C8</accession>
<evidence type="ECO:0000313" key="1">
    <source>
        <dbReference type="EMBL" id="EDN91100.1"/>
    </source>
</evidence>
<dbReference type="HOGENOM" id="CLU_2414604_0_0_1"/>
<sequence>MRATSKPLIMLARSSRWSSSNANTVTVFSGKFEGLTKLHYRLSEEMLRGLCRGFAGHETAVVSCLDASGFLLHKHGFGFKISKSCKDHYDWD</sequence>
<dbReference type="RefSeq" id="XP_001598414.1">
    <property type="nucleotide sequence ID" value="XM_001598364.1"/>
</dbReference>
<dbReference type="EMBL" id="CH476621">
    <property type="protein sequence ID" value="EDN91100.1"/>
    <property type="molecule type" value="Genomic_DNA"/>
</dbReference>
<reference evidence="2" key="1">
    <citation type="journal article" date="2011" name="PLoS Genet.">
        <title>Genomic analysis of the necrotrophic fungal pathogens Sclerotinia sclerotiorum and Botrytis cinerea.</title>
        <authorList>
            <person name="Amselem J."/>
            <person name="Cuomo C.A."/>
            <person name="van Kan J.A."/>
            <person name="Viaud M."/>
            <person name="Benito E.P."/>
            <person name="Couloux A."/>
            <person name="Coutinho P.M."/>
            <person name="de Vries R.P."/>
            <person name="Dyer P.S."/>
            <person name="Fillinger S."/>
            <person name="Fournier E."/>
            <person name="Gout L."/>
            <person name="Hahn M."/>
            <person name="Kohn L."/>
            <person name="Lapalu N."/>
            <person name="Plummer K.M."/>
            <person name="Pradier J.M."/>
            <person name="Quevillon E."/>
            <person name="Sharon A."/>
            <person name="Simon A."/>
            <person name="ten Have A."/>
            <person name="Tudzynski B."/>
            <person name="Tudzynski P."/>
            <person name="Wincker P."/>
            <person name="Andrew M."/>
            <person name="Anthouard V."/>
            <person name="Beever R.E."/>
            <person name="Beffa R."/>
            <person name="Benoit I."/>
            <person name="Bouzid O."/>
            <person name="Brault B."/>
            <person name="Chen Z."/>
            <person name="Choquer M."/>
            <person name="Collemare J."/>
            <person name="Cotton P."/>
            <person name="Danchin E.G."/>
            <person name="Da Silva C."/>
            <person name="Gautier A."/>
            <person name="Giraud C."/>
            <person name="Giraud T."/>
            <person name="Gonzalez C."/>
            <person name="Grossetete S."/>
            <person name="Guldener U."/>
            <person name="Henrissat B."/>
            <person name="Howlett B.J."/>
            <person name="Kodira C."/>
            <person name="Kretschmer M."/>
            <person name="Lappartient A."/>
            <person name="Leroch M."/>
            <person name="Levis C."/>
            <person name="Mauceli E."/>
            <person name="Neuveglise C."/>
            <person name="Oeser B."/>
            <person name="Pearson M."/>
            <person name="Poulain J."/>
            <person name="Poussereau N."/>
            <person name="Quesneville H."/>
            <person name="Rascle C."/>
            <person name="Schumacher J."/>
            <person name="Segurens B."/>
            <person name="Sexton A."/>
            <person name="Silva E."/>
            <person name="Sirven C."/>
            <person name="Soanes D.M."/>
            <person name="Talbot N.J."/>
            <person name="Templeton M."/>
            <person name="Yandava C."/>
            <person name="Yarden O."/>
            <person name="Zeng Q."/>
            <person name="Rollins J.A."/>
            <person name="Lebrun M.H."/>
            <person name="Dickman M."/>
        </authorList>
    </citation>
    <scope>NUCLEOTIDE SEQUENCE [LARGE SCALE GENOMIC DNA]</scope>
    <source>
        <strain evidence="2">ATCC 18683 / 1980 / Ss-1</strain>
    </source>
</reference>
<dbReference type="KEGG" id="ssl:SS1G_00503"/>
<organism evidence="1 2">
    <name type="scientific">Sclerotinia sclerotiorum (strain ATCC 18683 / 1980 / Ss-1)</name>
    <name type="common">White mold</name>
    <name type="synonym">Whetzelinia sclerotiorum</name>
    <dbReference type="NCBI Taxonomy" id="665079"/>
    <lineage>
        <taxon>Eukaryota</taxon>
        <taxon>Fungi</taxon>
        <taxon>Dikarya</taxon>
        <taxon>Ascomycota</taxon>
        <taxon>Pezizomycotina</taxon>
        <taxon>Leotiomycetes</taxon>
        <taxon>Helotiales</taxon>
        <taxon>Sclerotiniaceae</taxon>
        <taxon>Sclerotinia</taxon>
    </lineage>
</organism>
<dbReference type="Proteomes" id="UP000001312">
    <property type="component" value="Unassembled WGS sequence"/>
</dbReference>
<proteinExistence type="predicted"/>
<keyword evidence="2" id="KW-1185">Reference proteome</keyword>
<dbReference type="InParanoid" id="A7E5C8"/>
<dbReference type="AlphaFoldDB" id="A7E5C8"/>
<dbReference type="GeneID" id="5494276"/>
<evidence type="ECO:0000313" key="2">
    <source>
        <dbReference type="Proteomes" id="UP000001312"/>
    </source>
</evidence>
<protein>
    <submittedName>
        <fullName evidence="1">Uncharacterized protein</fullName>
    </submittedName>
</protein>